<dbReference type="RefSeq" id="WP_167189906.1">
    <property type="nucleotide sequence ID" value="NZ_JAAONZ010000016.1"/>
</dbReference>
<comment type="similarity">
    <text evidence="11 12">Belongs to the TonB-dependent receptor family.</text>
</comment>
<proteinExistence type="inferred from homology"/>
<dbReference type="SUPFAM" id="SSF56935">
    <property type="entry name" value="Porins"/>
    <property type="match status" value="1"/>
</dbReference>
<keyword evidence="2 11" id="KW-0813">Transport</keyword>
<keyword evidence="5 11" id="KW-0812">Transmembrane</keyword>
<evidence type="ECO:0000256" key="11">
    <source>
        <dbReference type="PROSITE-ProRule" id="PRU01360"/>
    </source>
</evidence>
<evidence type="ECO:0000256" key="6">
    <source>
        <dbReference type="ARBA" id="ARBA00023004"/>
    </source>
</evidence>
<name>A0A9E5MN74_9GAMM</name>
<evidence type="ECO:0000256" key="7">
    <source>
        <dbReference type="ARBA" id="ARBA00023065"/>
    </source>
</evidence>
<dbReference type="Pfam" id="PF00593">
    <property type="entry name" value="TonB_dep_Rec_b-barrel"/>
    <property type="match status" value="1"/>
</dbReference>
<dbReference type="GO" id="GO:0006826">
    <property type="term" value="P:iron ion transport"/>
    <property type="evidence" value="ECO:0007669"/>
    <property type="project" value="UniProtKB-KW"/>
</dbReference>
<evidence type="ECO:0000256" key="4">
    <source>
        <dbReference type="ARBA" id="ARBA00022496"/>
    </source>
</evidence>
<keyword evidence="3 11" id="KW-1134">Transmembrane beta strand</keyword>
<comment type="subcellular location">
    <subcellularLocation>
        <location evidence="1 11">Cell outer membrane</location>
        <topology evidence="1 11">Multi-pass membrane protein</topology>
    </subcellularLocation>
</comment>
<feature type="signal peptide" evidence="13">
    <location>
        <begin position="1"/>
        <end position="29"/>
    </location>
</feature>
<dbReference type="PANTHER" id="PTHR32552">
    <property type="entry name" value="FERRICHROME IRON RECEPTOR-RELATED"/>
    <property type="match status" value="1"/>
</dbReference>
<keyword evidence="7" id="KW-0406">Ion transport</keyword>
<evidence type="ECO:0000256" key="9">
    <source>
        <dbReference type="ARBA" id="ARBA00023136"/>
    </source>
</evidence>
<dbReference type="Pfam" id="PF07715">
    <property type="entry name" value="Plug"/>
    <property type="match status" value="1"/>
</dbReference>
<evidence type="ECO:0000256" key="13">
    <source>
        <dbReference type="SAM" id="SignalP"/>
    </source>
</evidence>
<dbReference type="GO" id="GO:0009279">
    <property type="term" value="C:cell outer membrane"/>
    <property type="evidence" value="ECO:0007669"/>
    <property type="project" value="UniProtKB-SubCell"/>
</dbReference>
<dbReference type="InterPro" id="IPR000531">
    <property type="entry name" value="Beta-barrel_TonB"/>
</dbReference>
<evidence type="ECO:0000256" key="1">
    <source>
        <dbReference type="ARBA" id="ARBA00004571"/>
    </source>
</evidence>
<keyword evidence="4" id="KW-0410">Iron transport</keyword>
<keyword evidence="13" id="KW-0732">Signal</keyword>
<dbReference type="CDD" id="cd01347">
    <property type="entry name" value="ligand_gated_channel"/>
    <property type="match status" value="1"/>
</dbReference>
<evidence type="ECO:0000256" key="5">
    <source>
        <dbReference type="ARBA" id="ARBA00022692"/>
    </source>
</evidence>
<dbReference type="AlphaFoldDB" id="A0A9E5MN74"/>
<evidence type="ECO:0000259" key="15">
    <source>
        <dbReference type="Pfam" id="PF07715"/>
    </source>
</evidence>
<keyword evidence="10 11" id="KW-0998">Cell outer membrane</keyword>
<keyword evidence="9 11" id="KW-0472">Membrane</keyword>
<dbReference type="EMBL" id="JAAONZ010000016">
    <property type="protein sequence ID" value="NHO67361.1"/>
    <property type="molecule type" value="Genomic_DNA"/>
</dbReference>
<dbReference type="InterPro" id="IPR012910">
    <property type="entry name" value="Plug_dom"/>
</dbReference>
<evidence type="ECO:0000256" key="12">
    <source>
        <dbReference type="RuleBase" id="RU003357"/>
    </source>
</evidence>
<dbReference type="Proteomes" id="UP000787472">
    <property type="component" value="Unassembled WGS sequence"/>
</dbReference>
<sequence length="761" mass="83391">MISHNHFKYSLLSAAIGVSSLAIQMPVNAQEFALEEIVVTAQKREQNLQDVPVAISVMNADAIDRLDIKNFTDVTRVSPSLTMDQGEGPAGNVIRMRGVGTASFSIATEASVSVVVDEVPLVRQAQAFSNLVDIDRVEVLRGPQGTLFGKNASAGLVNIVTKAPSDEFTGSISGRLTDDDEEKVQLSFSGPITETLAYRISGYYQDRDGYITNLTNGKDLNGEKADGLRAKLVWQPTDALDMEVILDSSSKESSSVSTWFEADPSVYGEGIVPGEDNKNMRSDSPNGYQTDQDMAVFKVHYELPGHTLTSVSSYQKYQVDSQVDTDLTDVPMEESFPSFLLPIFDPLGIGGPVIIQESSEESKAFTQEIRLTSNSDTNFEYMLGAFYSDFEVDREFDRKPLVFLLSRWDATAATESMAVFGQGSLSITEDTFLDIGFRLNREKISADFTDYYANGFTSDTPENYSGEDTQNAATGKLALRHFLDNGAMVFGSVSTGYKGQTYDVATGFTQADADNPVGEENSISYELGIKGTTENRRFRYEVVAFLTDFDDYQAQGATVDSVGAPVFALNNVGELRTQGVEADLSFQATENLRLSATVAYVDATLESFENAQCYFGQTEAQGCMIGAGPGGLDVQDLSGEDLNNSPDLKYNLSAYWERSAGSLPFNIFAQANYQWQDDINYSLYGNPLNAQEAYGIANISVGIVEPNEQYKVTFFVNNLFDENYSMGYDDASQRFGGATAISKQWSRNAMRYAGINASYNF</sequence>
<dbReference type="PANTHER" id="PTHR32552:SF81">
    <property type="entry name" value="TONB-DEPENDENT OUTER MEMBRANE RECEPTOR"/>
    <property type="match status" value="1"/>
</dbReference>
<keyword evidence="6" id="KW-0408">Iron</keyword>
<organism evidence="16 17">
    <name type="scientific">Pseudomaricurvus hydrocarbonicus</name>
    <dbReference type="NCBI Taxonomy" id="1470433"/>
    <lineage>
        <taxon>Bacteria</taxon>
        <taxon>Pseudomonadati</taxon>
        <taxon>Pseudomonadota</taxon>
        <taxon>Gammaproteobacteria</taxon>
        <taxon>Cellvibrionales</taxon>
        <taxon>Cellvibrionaceae</taxon>
        <taxon>Pseudomaricurvus</taxon>
    </lineage>
</organism>
<keyword evidence="17" id="KW-1185">Reference proteome</keyword>
<comment type="caution">
    <text evidence="16">The sequence shown here is derived from an EMBL/GenBank/DDBJ whole genome shotgun (WGS) entry which is preliminary data.</text>
</comment>
<dbReference type="InterPro" id="IPR036942">
    <property type="entry name" value="Beta-barrel_TonB_sf"/>
</dbReference>
<evidence type="ECO:0000256" key="10">
    <source>
        <dbReference type="ARBA" id="ARBA00023237"/>
    </source>
</evidence>
<evidence type="ECO:0000259" key="14">
    <source>
        <dbReference type="Pfam" id="PF00593"/>
    </source>
</evidence>
<dbReference type="Gene3D" id="2.40.170.20">
    <property type="entry name" value="TonB-dependent receptor, beta-barrel domain"/>
    <property type="match status" value="1"/>
</dbReference>
<accession>A0A9E5MN74</accession>
<feature type="domain" description="TonB-dependent receptor plug" evidence="15">
    <location>
        <begin position="48"/>
        <end position="155"/>
    </location>
</feature>
<feature type="domain" description="TonB-dependent receptor-like beta-barrel" evidence="14">
    <location>
        <begin position="275"/>
        <end position="719"/>
    </location>
</feature>
<evidence type="ECO:0000313" key="17">
    <source>
        <dbReference type="Proteomes" id="UP000787472"/>
    </source>
</evidence>
<evidence type="ECO:0000256" key="2">
    <source>
        <dbReference type="ARBA" id="ARBA00022448"/>
    </source>
</evidence>
<protein>
    <submittedName>
        <fullName evidence="16">TonB-dependent receptor</fullName>
    </submittedName>
</protein>
<dbReference type="InterPro" id="IPR039426">
    <property type="entry name" value="TonB-dep_rcpt-like"/>
</dbReference>
<evidence type="ECO:0000256" key="3">
    <source>
        <dbReference type="ARBA" id="ARBA00022452"/>
    </source>
</evidence>
<evidence type="ECO:0000256" key="8">
    <source>
        <dbReference type="ARBA" id="ARBA00023077"/>
    </source>
</evidence>
<feature type="chain" id="PRO_5039505144" evidence="13">
    <location>
        <begin position="30"/>
        <end position="761"/>
    </location>
</feature>
<gene>
    <name evidence="16" type="ORF">G8770_17590</name>
</gene>
<reference evidence="16" key="1">
    <citation type="submission" date="2020-03" db="EMBL/GenBank/DDBJ databases">
        <authorList>
            <person name="Guo F."/>
        </authorList>
    </citation>
    <scope>NUCLEOTIDE SEQUENCE</scope>
    <source>
        <strain evidence="16">JCM 30134</strain>
    </source>
</reference>
<dbReference type="PROSITE" id="PS52016">
    <property type="entry name" value="TONB_DEPENDENT_REC_3"/>
    <property type="match status" value="1"/>
</dbReference>
<keyword evidence="8 12" id="KW-0798">TonB box</keyword>
<keyword evidence="16" id="KW-0675">Receptor</keyword>
<evidence type="ECO:0000313" key="16">
    <source>
        <dbReference type="EMBL" id="NHO67361.1"/>
    </source>
</evidence>